<keyword evidence="8" id="KW-1185">Reference proteome</keyword>
<evidence type="ECO:0000256" key="6">
    <source>
        <dbReference type="SAM" id="Phobius"/>
    </source>
</evidence>
<accession>A0A918CAS6</accession>
<reference evidence="7" key="1">
    <citation type="journal article" date="2014" name="Int. J. Syst. Evol. Microbiol.">
        <title>Complete genome sequence of Corynebacterium casei LMG S-19264T (=DSM 44701T), isolated from a smear-ripened cheese.</title>
        <authorList>
            <consortium name="US DOE Joint Genome Institute (JGI-PGF)"/>
            <person name="Walter F."/>
            <person name="Albersmeier A."/>
            <person name="Kalinowski J."/>
            <person name="Ruckert C."/>
        </authorList>
    </citation>
    <scope>NUCLEOTIDE SEQUENCE</scope>
    <source>
        <strain evidence="7">JCM 31311</strain>
    </source>
</reference>
<dbReference type="RefSeq" id="WP_189091277.1">
    <property type="nucleotide sequence ID" value="NZ_BMQL01000017.1"/>
</dbReference>
<dbReference type="GO" id="GO:0016020">
    <property type="term" value="C:membrane"/>
    <property type="evidence" value="ECO:0007669"/>
    <property type="project" value="UniProtKB-SubCell"/>
</dbReference>
<evidence type="ECO:0008006" key="9">
    <source>
        <dbReference type="Google" id="ProtNLM"/>
    </source>
</evidence>
<protein>
    <recommendedName>
        <fullName evidence="9">FUN14 family protein</fullName>
    </recommendedName>
</protein>
<dbReference type="AlphaFoldDB" id="A0A918CAS6"/>
<feature type="transmembrane region" description="Helical" evidence="6">
    <location>
        <begin position="95"/>
        <end position="118"/>
    </location>
</feature>
<proteinExistence type="inferred from homology"/>
<feature type="transmembrane region" description="Helical" evidence="6">
    <location>
        <begin position="25"/>
        <end position="43"/>
    </location>
</feature>
<keyword evidence="5 6" id="KW-0472">Membrane</keyword>
<dbReference type="PANTHER" id="PTHR21346:SF10">
    <property type="entry name" value="TRANSMEMBRANE PROTEIN"/>
    <property type="match status" value="1"/>
</dbReference>
<dbReference type="PANTHER" id="PTHR21346">
    <property type="entry name" value="FUN14 DOMAIN CONTAINING"/>
    <property type="match status" value="1"/>
</dbReference>
<dbReference type="Pfam" id="PF04930">
    <property type="entry name" value="FUN14"/>
    <property type="match status" value="1"/>
</dbReference>
<evidence type="ECO:0000256" key="5">
    <source>
        <dbReference type="ARBA" id="ARBA00023136"/>
    </source>
</evidence>
<evidence type="ECO:0000256" key="3">
    <source>
        <dbReference type="ARBA" id="ARBA00022692"/>
    </source>
</evidence>
<evidence type="ECO:0000313" key="7">
    <source>
        <dbReference type="EMBL" id="GGR14711.1"/>
    </source>
</evidence>
<sequence length="121" mass="12879">MSSPISTPPDSSLLGSSLLGSLTPLLPSLSLGAVLGFCAGYAIKRLGRMTALIVGLLFLALQLMAWQGLLTINWARIQVLAEPWLHQGGEELSRWGLRILQTNLPFGGAFVAALLVGLRAR</sequence>
<dbReference type="Proteomes" id="UP000603865">
    <property type="component" value="Unassembled WGS sequence"/>
</dbReference>
<keyword evidence="4 6" id="KW-1133">Transmembrane helix</keyword>
<gene>
    <name evidence="7" type="ORF">GCM10008957_29420</name>
</gene>
<comment type="subcellular location">
    <subcellularLocation>
        <location evidence="1">Membrane</location>
    </subcellularLocation>
</comment>
<evidence type="ECO:0000256" key="2">
    <source>
        <dbReference type="ARBA" id="ARBA00009160"/>
    </source>
</evidence>
<reference evidence="7" key="2">
    <citation type="submission" date="2020-09" db="EMBL/GenBank/DDBJ databases">
        <authorList>
            <person name="Sun Q."/>
            <person name="Ohkuma M."/>
        </authorList>
    </citation>
    <scope>NUCLEOTIDE SEQUENCE</scope>
    <source>
        <strain evidence="7">JCM 31311</strain>
    </source>
</reference>
<name>A0A918CAS6_9DEIO</name>
<keyword evidence="3 6" id="KW-0812">Transmembrane</keyword>
<comment type="similarity">
    <text evidence="2">Belongs to the FUN14 family.</text>
</comment>
<organism evidence="7 8">
    <name type="scientific">Deinococcus ruber</name>
    <dbReference type="NCBI Taxonomy" id="1848197"/>
    <lineage>
        <taxon>Bacteria</taxon>
        <taxon>Thermotogati</taxon>
        <taxon>Deinococcota</taxon>
        <taxon>Deinococci</taxon>
        <taxon>Deinococcales</taxon>
        <taxon>Deinococcaceae</taxon>
        <taxon>Deinococcus</taxon>
    </lineage>
</organism>
<evidence type="ECO:0000313" key="8">
    <source>
        <dbReference type="Proteomes" id="UP000603865"/>
    </source>
</evidence>
<evidence type="ECO:0000256" key="1">
    <source>
        <dbReference type="ARBA" id="ARBA00004370"/>
    </source>
</evidence>
<evidence type="ECO:0000256" key="4">
    <source>
        <dbReference type="ARBA" id="ARBA00022989"/>
    </source>
</evidence>
<dbReference type="InterPro" id="IPR007014">
    <property type="entry name" value="FUN14"/>
</dbReference>
<comment type="caution">
    <text evidence="7">The sequence shown here is derived from an EMBL/GenBank/DDBJ whole genome shotgun (WGS) entry which is preliminary data.</text>
</comment>
<feature type="transmembrane region" description="Helical" evidence="6">
    <location>
        <begin position="50"/>
        <end position="75"/>
    </location>
</feature>
<dbReference type="EMBL" id="BMQL01000017">
    <property type="protein sequence ID" value="GGR14711.1"/>
    <property type="molecule type" value="Genomic_DNA"/>
</dbReference>